<dbReference type="EMBL" id="VCLB01000001">
    <property type="protein sequence ID" value="TNB49506.1"/>
    <property type="molecule type" value="Genomic_DNA"/>
</dbReference>
<name>A0A5C4JVW7_9HYPH</name>
<organism evidence="1 2">
    <name type="scientific">Martelella lutilitoris</name>
    <dbReference type="NCBI Taxonomy" id="2583532"/>
    <lineage>
        <taxon>Bacteria</taxon>
        <taxon>Pseudomonadati</taxon>
        <taxon>Pseudomonadota</taxon>
        <taxon>Alphaproteobacteria</taxon>
        <taxon>Hyphomicrobiales</taxon>
        <taxon>Aurantimonadaceae</taxon>
        <taxon>Martelella</taxon>
    </lineage>
</organism>
<reference evidence="1 2" key="1">
    <citation type="submission" date="2019-06" db="EMBL/GenBank/DDBJ databases">
        <title>Martelella lutilitoris sp. nov., isolated from a tidal mudflat.</title>
        <authorList>
            <person name="Kim Y.-J."/>
        </authorList>
    </citation>
    <scope>NUCLEOTIDE SEQUENCE [LARGE SCALE GENOMIC DNA]</scope>
    <source>
        <strain evidence="1 2">GH2-6</strain>
    </source>
</reference>
<gene>
    <name evidence="1" type="ORF">FF124_00665</name>
</gene>
<keyword evidence="2" id="KW-1185">Reference proteome</keyword>
<sequence length="106" mass="11887">MVVEIIVSLQSLPRLIRAQHDRTRRQALPVTTSGKTRNAAISSKKSGNLLFYFNCFLAICRHVCGTLTAIRKPVREVLRKSTRHPIGACNRQIFRQASPTGSGRRT</sequence>
<proteinExistence type="predicted"/>
<protein>
    <submittedName>
        <fullName evidence="1">Uncharacterized protein</fullName>
    </submittedName>
</protein>
<evidence type="ECO:0000313" key="2">
    <source>
        <dbReference type="Proteomes" id="UP000307874"/>
    </source>
</evidence>
<dbReference type="RefSeq" id="WP_138746550.1">
    <property type="nucleotide sequence ID" value="NZ_VCLB01000001.1"/>
</dbReference>
<dbReference type="AlphaFoldDB" id="A0A5C4JVW7"/>
<accession>A0A5C4JVW7</accession>
<comment type="caution">
    <text evidence="1">The sequence shown here is derived from an EMBL/GenBank/DDBJ whole genome shotgun (WGS) entry which is preliminary data.</text>
</comment>
<dbReference type="Proteomes" id="UP000307874">
    <property type="component" value="Unassembled WGS sequence"/>
</dbReference>
<evidence type="ECO:0000313" key="1">
    <source>
        <dbReference type="EMBL" id="TNB49506.1"/>
    </source>
</evidence>